<keyword evidence="9" id="KW-1185">Reference proteome</keyword>
<feature type="compositionally biased region" description="Acidic residues" evidence="6">
    <location>
        <begin position="146"/>
        <end position="155"/>
    </location>
</feature>
<proteinExistence type="inferred from homology"/>
<feature type="compositionally biased region" description="Low complexity" evidence="6">
    <location>
        <begin position="59"/>
        <end position="68"/>
    </location>
</feature>
<dbReference type="AlphaFoldDB" id="A0AAJ0FS86"/>
<feature type="compositionally biased region" description="Acidic residues" evidence="6">
    <location>
        <begin position="368"/>
        <end position="381"/>
    </location>
</feature>
<dbReference type="GO" id="GO:0007059">
    <property type="term" value="P:chromosome segregation"/>
    <property type="evidence" value="ECO:0007669"/>
    <property type="project" value="TreeGrafter"/>
</dbReference>
<dbReference type="GO" id="GO:0046982">
    <property type="term" value="F:protein heterodimerization activity"/>
    <property type="evidence" value="ECO:0007669"/>
    <property type="project" value="InterPro"/>
</dbReference>
<gene>
    <name evidence="8" type="ORF">QQS21_007648</name>
</gene>
<evidence type="ECO:0000313" key="9">
    <source>
        <dbReference type="Proteomes" id="UP001251528"/>
    </source>
</evidence>
<dbReference type="GO" id="GO:0003677">
    <property type="term" value="F:DNA binding"/>
    <property type="evidence" value="ECO:0007669"/>
    <property type="project" value="InterPro"/>
</dbReference>
<feature type="region of interest" description="Disordered" evidence="6">
    <location>
        <begin position="364"/>
        <end position="410"/>
    </location>
</feature>
<dbReference type="CDD" id="cd22920">
    <property type="entry name" value="HFD_CENP-T"/>
    <property type="match status" value="1"/>
</dbReference>
<organism evidence="8 9">
    <name type="scientific">Conoideocrella luteorostrata</name>
    <dbReference type="NCBI Taxonomy" id="1105319"/>
    <lineage>
        <taxon>Eukaryota</taxon>
        <taxon>Fungi</taxon>
        <taxon>Dikarya</taxon>
        <taxon>Ascomycota</taxon>
        <taxon>Pezizomycotina</taxon>
        <taxon>Sordariomycetes</taxon>
        <taxon>Hypocreomycetidae</taxon>
        <taxon>Hypocreales</taxon>
        <taxon>Clavicipitaceae</taxon>
        <taxon>Conoideocrella</taxon>
    </lineage>
</organism>
<sequence>MDSSPSDANSSRTKTPSRTPAPARTPVNRRAVSAEPPSSHPSALRTPLDRSSARDLLNSVRRGVSASGGRRDNAPTPHAVAARRALDQRRTALLTPGRARRLSLREQRETPMEDLRNLGKVLAANTRPITSSSPRDKSSAVASVLEESEDGDDDLPIQPPRLSLPIDEDDDSELVPPLSTGLEDDTNTILNVELPRRERPDNPGRLSGFSLGSRRDTDAFPSDDYTEIDGRQSDFFPGFVERIQAGAYAAADTTLNRIDMDDRRTTLGQRESDFGLEIPADVADQTDFVMSEPRVDGGDTSPFQERSVVEASAYNAANTAGLGDVTLGSTVGKVGGDDLDTYDDRDPDPVLDEADDAHFAREDRMAAEEQEEADGGAEPTDESITGEPSSAVKPRQRLMPKKRQRRISKYGIEYPPLPPSFVKRVAQTALHSSGLSNPRVSTDTVTALTQASEWFFEQLGDDLGAYANHAARKIIEESDVATLMRRQRQITSDATMFSLAQRYLPRELLQELKMTAPVGGKIPRKRRRQDEEETEESSEVTWTQSS</sequence>
<feature type="region of interest" description="Disordered" evidence="6">
    <location>
        <begin position="515"/>
        <end position="546"/>
    </location>
</feature>
<evidence type="ECO:0000256" key="5">
    <source>
        <dbReference type="ARBA" id="ARBA00023242"/>
    </source>
</evidence>
<dbReference type="GO" id="GO:0000278">
    <property type="term" value="P:mitotic cell cycle"/>
    <property type="evidence" value="ECO:0007669"/>
    <property type="project" value="TreeGrafter"/>
</dbReference>
<accession>A0AAJ0FS86</accession>
<dbReference type="GO" id="GO:0005634">
    <property type="term" value="C:nucleus"/>
    <property type="evidence" value="ECO:0007669"/>
    <property type="project" value="UniProtKB-SubCell"/>
</dbReference>
<comment type="similarity">
    <text evidence="3">Belongs to the CENP-T/CNN1 family.</text>
</comment>
<feature type="compositionally biased region" description="Low complexity" evidence="6">
    <location>
        <begin position="10"/>
        <end position="26"/>
    </location>
</feature>
<feature type="region of interest" description="Disordered" evidence="6">
    <location>
        <begin position="125"/>
        <end position="228"/>
    </location>
</feature>
<dbReference type="Pfam" id="PF15511">
    <property type="entry name" value="CENP-T_C"/>
    <property type="match status" value="1"/>
</dbReference>
<feature type="domain" description="CENP-T/Histone H4 histone fold" evidence="7">
    <location>
        <begin position="410"/>
        <end position="516"/>
    </location>
</feature>
<evidence type="ECO:0000259" key="7">
    <source>
        <dbReference type="Pfam" id="PF15511"/>
    </source>
</evidence>
<comment type="subcellular location">
    <subcellularLocation>
        <location evidence="2">Chromosome</location>
    </subcellularLocation>
    <subcellularLocation>
        <location evidence="1">Nucleus</location>
    </subcellularLocation>
</comment>
<dbReference type="InterPro" id="IPR035425">
    <property type="entry name" value="CENP-T/H4_C"/>
</dbReference>
<evidence type="ECO:0000256" key="2">
    <source>
        <dbReference type="ARBA" id="ARBA00004286"/>
    </source>
</evidence>
<evidence type="ECO:0000256" key="3">
    <source>
        <dbReference type="ARBA" id="ARBA00010137"/>
    </source>
</evidence>
<dbReference type="InterPro" id="IPR028255">
    <property type="entry name" value="CENP-T"/>
</dbReference>
<reference evidence="8" key="1">
    <citation type="submission" date="2023-06" db="EMBL/GenBank/DDBJ databases">
        <title>Conoideocrella luteorostrata (Hypocreales: Clavicipitaceae), a potential biocontrol fungus for elongate hemlock scale in United States Christmas tree production areas.</title>
        <authorList>
            <person name="Barrett H."/>
            <person name="Lovett B."/>
            <person name="Macias A.M."/>
            <person name="Stajich J.E."/>
            <person name="Kasson M.T."/>
        </authorList>
    </citation>
    <scope>NUCLEOTIDE SEQUENCE</scope>
    <source>
        <strain evidence="8">ARSEF 14590</strain>
    </source>
</reference>
<dbReference type="InterPro" id="IPR009072">
    <property type="entry name" value="Histone-fold"/>
</dbReference>
<protein>
    <recommendedName>
        <fullName evidence="7">CENP-T/Histone H4 histone fold domain-containing protein</fullName>
    </recommendedName>
</protein>
<dbReference type="PANTHER" id="PTHR46904">
    <property type="entry name" value="CENTROMERE PROTEIN T"/>
    <property type="match status" value="1"/>
</dbReference>
<keyword evidence="4" id="KW-0158">Chromosome</keyword>
<dbReference type="GO" id="GO:0000776">
    <property type="term" value="C:kinetochore"/>
    <property type="evidence" value="ECO:0007669"/>
    <property type="project" value="InterPro"/>
</dbReference>
<name>A0AAJ0FS86_9HYPO</name>
<dbReference type="GO" id="GO:0051382">
    <property type="term" value="P:kinetochore assembly"/>
    <property type="evidence" value="ECO:0007669"/>
    <property type="project" value="InterPro"/>
</dbReference>
<feature type="region of interest" description="Disordered" evidence="6">
    <location>
        <begin position="1"/>
        <end position="79"/>
    </location>
</feature>
<comment type="caution">
    <text evidence="8">The sequence shown here is derived from an EMBL/GenBank/DDBJ whole genome shotgun (WGS) entry which is preliminary data.</text>
</comment>
<dbReference type="Gene3D" id="1.10.20.10">
    <property type="entry name" value="Histone, subunit A"/>
    <property type="match status" value="1"/>
</dbReference>
<dbReference type="SUPFAM" id="SSF47113">
    <property type="entry name" value="Histone-fold"/>
    <property type="match status" value="1"/>
</dbReference>
<keyword evidence="5" id="KW-0539">Nucleus</keyword>
<dbReference type="EMBL" id="JASWJB010000160">
    <property type="protein sequence ID" value="KAK2594672.1"/>
    <property type="molecule type" value="Genomic_DNA"/>
</dbReference>
<evidence type="ECO:0000256" key="6">
    <source>
        <dbReference type="SAM" id="MobiDB-lite"/>
    </source>
</evidence>
<feature type="compositionally biased region" description="Basic residues" evidence="6">
    <location>
        <begin position="394"/>
        <end position="408"/>
    </location>
</feature>
<evidence type="ECO:0000256" key="4">
    <source>
        <dbReference type="ARBA" id="ARBA00022454"/>
    </source>
</evidence>
<evidence type="ECO:0000313" key="8">
    <source>
        <dbReference type="EMBL" id="KAK2594672.1"/>
    </source>
</evidence>
<dbReference type="Proteomes" id="UP001251528">
    <property type="component" value="Unassembled WGS sequence"/>
</dbReference>
<dbReference type="PANTHER" id="PTHR46904:SF1">
    <property type="entry name" value="CENTROMERE PROTEIN T"/>
    <property type="match status" value="1"/>
</dbReference>
<evidence type="ECO:0000256" key="1">
    <source>
        <dbReference type="ARBA" id="ARBA00004123"/>
    </source>
</evidence>